<gene>
    <name evidence="1" type="ORF">LITE_LOCUS35978</name>
</gene>
<organism evidence="1 2">
    <name type="scientific">Linum tenue</name>
    <dbReference type="NCBI Taxonomy" id="586396"/>
    <lineage>
        <taxon>Eukaryota</taxon>
        <taxon>Viridiplantae</taxon>
        <taxon>Streptophyta</taxon>
        <taxon>Embryophyta</taxon>
        <taxon>Tracheophyta</taxon>
        <taxon>Spermatophyta</taxon>
        <taxon>Magnoliopsida</taxon>
        <taxon>eudicotyledons</taxon>
        <taxon>Gunneridae</taxon>
        <taxon>Pentapetalae</taxon>
        <taxon>rosids</taxon>
        <taxon>fabids</taxon>
        <taxon>Malpighiales</taxon>
        <taxon>Linaceae</taxon>
        <taxon>Linum</taxon>
    </lineage>
</organism>
<sequence>DEGDNFDYTSLFISDVVYDTRDEACAAARNIAQRNRFFLVVGSIKRNQGEAYPRVYMDCNHGNRSKSYTPDLTKTRRVKSKSGKQGCQFQVVVRASLVNGKCQWRILGGMDRSGKSKGFHNHKLEVYSEGSKQRNALSKEKKMKLRSWRQQILRREI</sequence>
<reference evidence="1" key="1">
    <citation type="submission" date="2022-08" db="EMBL/GenBank/DDBJ databases">
        <authorList>
            <person name="Gutierrez-Valencia J."/>
        </authorList>
    </citation>
    <scope>NUCLEOTIDE SEQUENCE</scope>
</reference>
<keyword evidence="2" id="KW-1185">Reference proteome</keyword>
<protein>
    <recommendedName>
        <fullName evidence="3">FAR1 domain-containing protein</fullName>
    </recommendedName>
</protein>
<dbReference type="Proteomes" id="UP001154282">
    <property type="component" value="Unassembled WGS sequence"/>
</dbReference>
<comment type="caution">
    <text evidence="1">The sequence shown here is derived from an EMBL/GenBank/DDBJ whole genome shotgun (WGS) entry which is preliminary data.</text>
</comment>
<dbReference type="EMBL" id="CAMGYJ010000008">
    <property type="protein sequence ID" value="CAI0463963.1"/>
    <property type="molecule type" value="Genomic_DNA"/>
</dbReference>
<feature type="non-terminal residue" evidence="1">
    <location>
        <position position="1"/>
    </location>
</feature>
<accession>A0AAV0NYN9</accession>
<name>A0AAV0NYN9_9ROSI</name>
<evidence type="ECO:0000313" key="1">
    <source>
        <dbReference type="EMBL" id="CAI0463963.1"/>
    </source>
</evidence>
<proteinExistence type="predicted"/>
<evidence type="ECO:0008006" key="3">
    <source>
        <dbReference type="Google" id="ProtNLM"/>
    </source>
</evidence>
<dbReference type="AlphaFoldDB" id="A0AAV0NYN9"/>
<evidence type="ECO:0000313" key="2">
    <source>
        <dbReference type="Proteomes" id="UP001154282"/>
    </source>
</evidence>